<dbReference type="Gene3D" id="3.90.870.10">
    <property type="entry name" value="DHBP synthase"/>
    <property type="match status" value="1"/>
</dbReference>
<proteinExistence type="inferred from homology"/>
<dbReference type="PANTHER" id="PTHR17490">
    <property type="entry name" value="SUA5"/>
    <property type="match status" value="1"/>
</dbReference>
<dbReference type="InterPro" id="IPR050156">
    <property type="entry name" value="TC-AMP_synthase_SUA5"/>
</dbReference>
<evidence type="ECO:0000256" key="3">
    <source>
        <dbReference type="ARBA" id="ARBA00022679"/>
    </source>
</evidence>
<comment type="catalytic activity">
    <reaction evidence="8 9">
        <text>L-threonine + hydrogencarbonate + ATP = L-threonylcarbamoyladenylate + diphosphate + H2O</text>
        <dbReference type="Rhea" id="RHEA:36407"/>
        <dbReference type="ChEBI" id="CHEBI:15377"/>
        <dbReference type="ChEBI" id="CHEBI:17544"/>
        <dbReference type="ChEBI" id="CHEBI:30616"/>
        <dbReference type="ChEBI" id="CHEBI:33019"/>
        <dbReference type="ChEBI" id="CHEBI:57926"/>
        <dbReference type="ChEBI" id="CHEBI:73682"/>
        <dbReference type="EC" id="2.7.7.87"/>
    </reaction>
</comment>
<comment type="similarity">
    <text evidence="9">Belongs to the SUA5 family. TsaC subfamily.</text>
</comment>
<dbReference type="GO" id="GO:0002949">
    <property type="term" value="P:tRNA threonylcarbamoyladenosine modification"/>
    <property type="evidence" value="ECO:0007669"/>
    <property type="project" value="UniProtKB-UniRule"/>
</dbReference>
<dbReference type="EMBL" id="SMGD01000019">
    <property type="protein sequence ID" value="TCK46304.1"/>
    <property type="molecule type" value="Genomic_DNA"/>
</dbReference>
<comment type="subcellular location">
    <subcellularLocation>
        <location evidence="1 9">Cytoplasm</location>
    </subcellularLocation>
</comment>
<evidence type="ECO:0000256" key="9">
    <source>
        <dbReference type="HAMAP-Rule" id="MF_01852"/>
    </source>
</evidence>
<dbReference type="HAMAP" id="MF_01852">
    <property type="entry name" value="TsaC"/>
    <property type="match status" value="1"/>
</dbReference>
<dbReference type="Proteomes" id="UP000295565">
    <property type="component" value="Unassembled WGS sequence"/>
</dbReference>
<accession>A0A4R1J7N4</accession>
<dbReference type="AlphaFoldDB" id="A0A4R1J7N4"/>
<evidence type="ECO:0000256" key="7">
    <source>
        <dbReference type="ARBA" id="ARBA00022840"/>
    </source>
</evidence>
<evidence type="ECO:0000256" key="6">
    <source>
        <dbReference type="ARBA" id="ARBA00022741"/>
    </source>
</evidence>
<sequence length="192" mass="20925">MRNNEEITLSNLDQAVSALKRGEVIAYPTEGVFGLGCDPDNPQAIQQLLTIKQRAKEKGLILIAGSFEQLAPYVDIHSLSESRRQQIFASWPGAVTWVLPTSKKTSDWVSGQFDTVAVRVTDHSQVIDLCQAFGKPLISTSANLSGQPAALCYEEVVAQLGNQLDTILQGQTGGRKKPSKIIDGRSGQIFRE</sequence>
<dbReference type="GO" id="GO:0005524">
    <property type="term" value="F:ATP binding"/>
    <property type="evidence" value="ECO:0007669"/>
    <property type="project" value="UniProtKB-UniRule"/>
</dbReference>
<protein>
    <recommendedName>
        <fullName evidence="9">Threonylcarbamoyl-AMP synthase</fullName>
        <shortName evidence="9">TC-AMP synthase</shortName>
        <ecNumber evidence="9">2.7.7.87</ecNumber>
    </recommendedName>
    <alternativeName>
        <fullName evidence="9">L-threonylcarbamoyladenylate synthase</fullName>
    </alternativeName>
    <alternativeName>
        <fullName evidence="9">t(6)A37 threonylcarbamoyladenosine biosynthesis protein TsaC</fullName>
    </alternativeName>
    <alternativeName>
        <fullName evidence="9">tRNA threonylcarbamoyladenosine biosynthesis protein TsaC</fullName>
    </alternativeName>
</protein>
<dbReference type="InterPro" id="IPR023535">
    <property type="entry name" value="TC-AMP_synthase"/>
</dbReference>
<dbReference type="Pfam" id="PF01300">
    <property type="entry name" value="Sua5_yciO_yrdC"/>
    <property type="match status" value="1"/>
</dbReference>
<feature type="region of interest" description="Disordered" evidence="10">
    <location>
        <begin position="171"/>
        <end position="192"/>
    </location>
</feature>
<evidence type="ECO:0000256" key="4">
    <source>
        <dbReference type="ARBA" id="ARBA00022694"/>
    </source>
</evidence>
<dbReference type="GO" id="GO:0000049">
    <property type="term" value="F:tRNA binding"/>
    <property type="evidence" value="ECO:0007669"/>
    <property type="project" value="TreeGrafter"/>
</dbReference>
<evidence type="ECO:0000256" key="10">
    <source>
        <dbReference type="SAM" id="MobiDB-lite"/>
    </source>
</evidence>
<dbReference type="GO" id="GO:0006450">
    <property type="term" value="P:regulation of translational fidelity"/>
    <property type="evidence" value="ECO:0007669"/>
    <property type="project" value="TreeGrafter"/>
</dbReference>
<evidence type="ECO:0000256" key="1">
    <source>
        <dbReference type="ARBA" id="ARBA00004496"/>
    </source>
</evidence>
<dbReference type="GO" id="GO:0061710">
    <property type="term" value="F:L-threonylcarbamoyladenylate synthase"/>
    <property type="evidence" value="ECO:0007669"/>
    <property type="project" value="UniProtKB-EC"/>
</dbReference>
<dbReference type="InterPro" id="IPR017945">
    <property type="entry name" value="DHBP_synth_RibB-like_a/b_dom"/>
</dbReference>
<evidence type="ECO:0000256" key="8">
    <source>
        <dbReference type="ARBA" id="ARBA00048366"/>
    </source>
</evidence>
<dbReference type="InterPro" id="IPR006070">
    <property type="entry name" value="Sua5-like_dom"/>
</dbReference>
<dbReference type="PANTHER" id="PTHR17490:SF18">
    <property type="entry name" value="THREONYLCARBAMOYL-AMP SYNTHASE"/>
    <property type="match status" value="1"/>
</dbReference>
<comment type="function">
    <text evidence="9">Required for the formation of a threonylcarbamoyl group on adenosine at position 37 (t(6)A37) in tRNAs that read codons beginning with adenine. Catalyzes the conversion of L-threonine, HCO(3)(-)/CO(2) and ATP to give threonylcarbamoyl-AMP (TC-AMP) as the acyladenylate intermediate, with the release of diphosphate.</text>
</comment>
<evidence type="ECO:0000259" key="11">
    <source>
        <dbReference type="PROSITE" id="PS51163"/>
    </source>
</evidence>
<dbReference type="GO" id="GO:0003725">
    <property type="term" value="F:double-stranded RNA binding"/>
    <property type="evidence" value="ECO:0007669"/>
    <property type="project" value="InterPro"/>
</dbReference>
<dbReference type="GO" id="GO:0005737">
    <property type="term" value="C:cytoplasm"/>
    <property type="evidence" value="ECO:0007669"/>
    <property type="project" value="UniProtKB-SubCell"/>
</dbReference>
<evidence type="ECO:0000313" key="12">
    <source>
        <dbReference type="EMBL" id="TCK46304.1"/>
    </source>
</evidence>
<keyword evidence="7 9" id="KW-0067">ATP-binding</keyword>
<evidence type="ECO:0000256" key="5">
    <source>
        <dbReference type="ARBA" id="ARBA00022695"/>
    </source>
</evidence>
<dbReference type="PROSITE" id="PS51163">
    <property type="entry name" value="YRDC"/>
    <property type="match status" value="1"/>
</dbReference>
<organism evidence="12 13">
    <name type="scientific">Celerinatantimonas diazotrophica</name>
    <dbReference type="NCBI Taxonomy" id="412034"/>
    <lineage>
        <taxon>Bacteria</taxon>
        <taxon>Pseudomonadati</taxon>
        <taxon>Pseudomonadota</taxon>
        <taxon>Gammaproteobacteria</taxon>
        <taxon>Celerinatantimonadaceae</taxon>
        <taxon>Celerinatantimonas</taxon>
    </lineage>
</organism>
<dbReference type="SUPFAM" id="SSF55821">
    <property type="entry name" value="YrdC/RibB"/>
    <property type="match status" value="1"/>
</dbReference>
<keyword evidence="5 9" id="KW-0548">Nucleotidyltransferase</keyword>
<feature type="domain" description="YrdC-like" evidence="11">
    <location>
        <begin position="9"/>
        <end position="192"/>
    </location>
</feature>
<dbReference type="NCBIfam" id="TIGR00057">
    <property type="entry name" value="L-threonylcarbamoyladenylate synthase"/>
    <property type="match status" value="1"/>
</dbReference>
<comment type="caution">
    <text evidence="12">The sequence shown here is derived from an EMBL/GenBank/DDBJ whole genome shotgun (WGS) entry which is preliminary data.</text>
</comment>
<keyword evidence="2 9" id="KW-0963">Cytoplasm</keyword>
<name>A0A4R1J7N4_9GAMM</name>
<dbReference type="FunFam" id="3.90.870.10:FF:000004">
    <property type="entry name" value="Threonylcarbamoyl-AMP synthase"/>
    <property type="match status" value="1"/>
</dbReference>
<keyword evidence="13" id="KW-1185">Reference proteome</keyword>
<keyword evidence="4 9" id="KW-0819">tRNA processing</keyword>
<gene>
    <name evidence="9" type="primary">tsaC</name>
    <name evidence="12" type="ORF">EV690_3580</name>
</gene>
<evidence type="ECO:0000256" key="2">
    <source>
        <dbReference type="ARBA" id="ARBA00022490"/>
    </source>
</evidence>
<reference evidence="12 13" key="1">
    <citation type="submission" date="2019-03" db="EMBL/GenBank/DDBJ databases">
        <title>Genomic Encyclopedia of Type Strains, Phase IV (KMG-IV): sequencing the most valuable type-strain genomes for metagenomic binning, comparative biology and taxonomic classification.</title>
        <authorList>
            <person name="Goeker M."/>
        </authorList>
    </citation>
    <scope>NUCLEOTIDE SEQUENCE [LARGE SCALE GENOMIC DNA]</scope>
    <source>
        <strain evidence="12 13">DSM 18577</strain>
    </source>
</reference>
<keyword evidence="6 9" id="KW-0547">Nucleotide-binding</keyword>
<dbReference type="EC" id="2.7.7.87" evidence="9"/>
<keyword evidence="3 9" id="KW-0808">Transferase</keyword>
<evidence type="ECO:0000313" key="13">
    <source>
        <dbReference type="Proteomes" id="UP000295565"/>
    </source>
</evidence>